<dbReference type="SUPFAM" id="SSF51735">
    <property type="entry name" value="NAD(P)-binding Rossmann-fold domains"/>
    <property type="match status" value="1"/>
</dbReference>
<evidence type="ECO:0000313" key="3">
    <source>
        <dbReference type="EMBL" id="UYV63575.1"/>
    </source>
</evidence>
<dbReference type="SMART" id="SM00829">
    <property type="entry name" value="PKS_ER"/>
    <property type="match status" value="1"/>
</dbReference>
<feature type="domain" description="Enoyl reductase (ER)" evidence="2">
    <location>
        <begin position="281"/>
        <end position="577"/>
    </location>
</feature>
<dbReference type="Pfam" id="PF00107">
    <property type="entry name" value="ADH_zinc_N"/>
    <property type="match status" value="1"/>
</dbReference>
<gene>
    <name evidence="3" type="ORF">LAZ67_2004816</name>
</gene>
<dbReference type="InterPro" id="IPR011032">
    <property type="entry name" value="GroES-like_sf"/>
</dbReference>
<dbReference type="InterPro" id="IPR020843">
    <property type="entry name" value="ER"/>
</dbReference>
<keyword evidence="4" id="KW-1185">Reference proteome</keyword>
<dbReference type="Pfam" id="PF08240">
    <property type="entry name" value="ADH_N"/>
    <property type="match status" value="1"/>
</dbReference>
<sequence>MNASDMRNRRHVQPLLNGVQTLLILYPWIRRPCRVLSVEYKRCSSCIPGLGALTGYYQWNTNAAHSVSLKLGALTGYYQWSTNAAHSETLQGTISGVQTLLILYPWSPYRVLSVEYKRCSFCIPEIRSPYRVLSVEYKRCSFCIPEIRSPYRETLQGTISGVQTLLILYPWSPYRVLSVEYKRCSFCIPEIRSPYRVLSVEYKLLILYSWIRSPYRVLSVKYKRCSSCIPGALTWYYQWSTNTAHPVSLEPLQGYAPMALPSGMMERLEGRSQEMRAVRLHRLESYTKLSVDSNLPIPIPRPLQVLVRIHAVGVNPSDVHAGSHVADPDLEWPVILGTDGSGVISEVGSLCKKFFIGDRVFFCKINATNDGSYAEYITVDEDKVFPLPLELSFEIGAALGFPRNPFGAWCTWWNGQAMVQVARNLDLRVLGTAESLEGRMIVQATGENPIFGNAYTKDIQEDTEDIGVDIIVEMLPELNLTADMRLLASGGRVAVVGDCHRSQDLRISSSDILKEAAVIGVHLAQSTTEEWEMAARAILEMIEDGNLSPLIHAVYPLEEAFRAHQALINAITTRGKIYSDIYRDEELIPGGKKNEATWCTLSRRKLLFQEVGLLLTADAGVLRGRF</sequence>
<organism evidence="3 4">
    <name type="scientific">Cordylochernes scorpioides</name>
    <dbReference type="NCBI Taxonomy" id="51811"/>
    <lineage>
        <taxon>Eukaryota</taxon>
        <taxon>Metazoa</taxon>
        <taxon>Ecdysozoa</taxon>
        <taxon>Arthropoda</taxon>
        <taxon>Chelicerata</taxon>
        <taxon>Arachnida</taxon>
        <taxon>Pseudoscorpiones</taxon>
        <taxon>Cheliferoidea</taxon>
        <taxon>Chernetidae</taxon>
        <taxon>Cordylochernes</taxon>
    </lineage>
</organism>
<dbReference type="EMBL" id="CP092864">
    <property type="protein sequence ID" value="UYV63575.1"/>
    <property type="molecule type" value="Genomic_DNA"/>
</dbReference>
<evidence type="ECO:0000313" key="4">
    <source>
        <dbReference type="Proteomes" id="UP001235939"/>
    </source>
</evidence>
<dbReference type="PANTHER" id="PTHR44154">
    <property type="entry name" value="QUINONE OXIDOREDUCTASE"/>
    <property type="match status" value="1"/>
</dbReference>
<dbReference type="InterPro" id="IPR013149">
    <property type="entry name" value="ADH-like_C"/>
</dbReference>
<name>A0ABY6K772_9ARAC</name>
<evidence type="ECO:0000256" key="1">
    <source>
        <dbReference type="ARBA" id="ARBA00022857"/>
    </source>
</evidence>
<dbReference type="Proteomes" id="UP001235939">
    <property type="component" value="Chromosome 02"/>
</dbReference>
<reference evidence="3 4" key="1">
    <citation type="submission" date="2022-01" db="EMBL/GenBank/DDBJ databases">
        <title>A chromosomal length assembly of Cordylochernes scorpioides.</title>
        <authorList>
            <person name="Zeh D."/>
            <person name="Zeh J."/>
        </authorList>
    </citation>
    <scope>NUCLEOTIDE SEQUENCE [LARGE SCALE GENOMIC DNA]</scope>
    <source>
        <strain evidence="3">IN4F17</strain>
        <tissue evidence="3">Whole Body</tissue>
    </source>
</reference>
<dbReference type="SUPFAM" id="SSF50129">
    <property type="entry name" value="GroES-like"/>
    <property type="match status" value="1"/>
</dbReference>
<dbReference type="InterPro" id="IPR036291">
    <property type="entry name" value="NAD(P)-bd_dom_sf"/>
</dbReference>
<dbReference type="InterPro" id="IPR013154">
    <property type="entry name" value="ADH-like_N"/>
</dbReference>
<dbReference type="PANTHER" id="PTHR44154:SF1">
    <property type="entry name" value="QUINONE OXIDOREDUCTASE"/>
    <property type="match status" value="1"/>
</dbReference>
<proteinExistence type="predicted"/>
<dbReference type="Gene3D" id="3.90.180.10">
    <property type="entry name" value="Medium-chain alcohol dehydrogenases, catalytic domain"/>
    <property type="match status" value="2"/>
</dbReference>
<dbReference type="InterPro" id="IPR051603">
    <property type="entry name" value="Zinc-ADH_QOR/CCCR"/>
</dbReference>
<evidence type="ECO:0000259" key="2">
    <source>
        <dbReference type="SMART" id="SM00829"/>
    </source>
</evidence>
<dbReference type="Gene3D" id="3.40.50.720">
    <property type="entry name" value="NAD(P)-binding Rossmann-like Domain"/>
    <property type="match status" value="1"/>
</dbReference>
<keyword evidence="1" id="KW-0521">NADP</keyword>
<protein>
    <submittedName>
        <fullName evidence="3">CRYZ</fullName>
    </submittedName>
</protein>
<accession>A0ABY6K772</accession>